<accession>A0A7X1NSW4</accession>
<dbReference type="Proteomes" id="UP000484842">
    <property type="component" value="Unassembled WGS sequence"/>
</dbReference>
<evidence type="ECO:0000256" key="1">
    <source>
        <dbReference type="SAM" id="SignalP"/>
    </source>
</evidence>
<proteinExistence type="predicted"/>
<dbReference type="GO" id="GO:0006629">
    <property type="term" value="P:lipid metabolic process"/>
    <property type="evidence" value="ECO:0007669"/>
    <property type="project" value="InterPro"/>
</dbReference>
<sequence length="289" mass="30948">MPRLLPVGLLAALLVGCAPSSPPANPYVQGRTLNIAHQGGELLRPSNTLPAYRHAAELGVDLLEMDMHATRDGVLVLSHDAALDRLTNTRGRIADLTLAEVQAADAGYAFSPDGGQTFPYRGQGVQVALLSEVLTEFPNLPMVIELKQESPSIAAPFCKALRDASATGRVIAASFSDRALNEFRAACPEVMTSMTERELRLPVLLGKVGLSALAPLPGRVAQVPVRAGNIEVVTPAFVRAMHARGVAVQIWTINDPAEMRRLIRMGVDGIITDRPDLLKTVLTEEAANR</sequence>
<dbReference type="CDD" id="cd08561">
    <property type="entry name" value="GDPD_cytoplasmic_ScUgpQ2_like"/>
    <property type="match status" value="1"/>
</dbReference>
<name>A0A7X1NSW4_9DEIO</name>
<protein>
    <submittedName>
        <fullName evidence="3">Glycerophosphodiester phosphodiesterase</fullName>
    </submittedName>
</protein>
<gene>
    <name evidence="3" type="ORF">F8S09_00150</name>
</gene>
<dbReference type="RefSeq" id="WP_152867921.1">
    <property type="nucleotide sequence ID" value="NZ_WBSL01000001.1"/>
</dbReference>
<dbReference type="InterPro" id="IPR030395">
    <property type="entry name" value="GP_PDE_dom"/>
</dbReference>
<dbReference type="PROSITE" id="PS51704">
    <property type="entry name" value="GP_PDE"/>
    <property type="match status" value="1"/>
</dbReference>
<dbReference type="AlphaFoldDB" id="A0A7X1NSW4"/>
<dbReference type="PANTHER" id="PTHR43805">
    <property type="entry name" value="GLYCEROPHOSPHORYL DIESTER PHOSPHODIESTERASE"/>
    <property type="match status" value="1"/>
</dbReference>
<feature type="domain" description="GP-PDE" evidence="2">
    <location>
        <begin position="32"/>
        <end position="282"/>
    </location>
</feature>
<organism evidence="3 4">
    <name type="scientific">Deinococcus terrestris</name>
    <dbReference type="NCBI Taxonomy" id="2651870"/>
    <lineage>
        <taxon>Bacteria</taxon>
        <taxon>Thermotogati</taxon>
        <taxon>Deinococcota</taxon>
        <taxon>Deinococci</taxon>
        <taxon>Deinococcales</taxon>
        <taxon>Deinococcaceae</taxon>
        <taxon>Deinococcus</taxon>
    </lineage>
</organism>
<comment type="caution">
    <text evidence="3">The sequence shown here is derived from an EMBL/GenBank/DDBJ whole genome shotgun (WGS) entry which is preliminary data.</text>
</comment>
<dbReference type="SUPFAM" id="SSF51695">
    <property type="entry name" value="PLC-like phosphodiesterases"/>
    <property type="match status" value="1"/>
</dbReference>
<feature type="chain" id="PRO_5030946472" evidence="1">
    <location>
        <begin position="25"/>
        <end position="289"/>
    </location>
</feature>
<feature type="signal peptide" evidence="1">
    <location>
        <begin position="1"/>
        <end position="24"/>
    </location>
</feature>
<dbReference type="PROSITE" id="PS51257">
    <property type="entry name" value="PROKAR_LIPOPROTEIN"/>
    <property type="match status" value="1"/>
</dbReference>
<evidence type="ECO:0000313" key="4">
    <source>
        <dbReference type="Proteomes" id="UP000484842"/>
    </source>
</evidence>
<keyword evidence="4" id="KW-1185">Reference proteome</keyword>
<dbReference type="PANTHER" id="PTHR43805:SF1">
    <property type="entry name" value="GP-PDE DOMAIN-CONTAINING PROTEIN"/>
    <property type="match status" value="1"/>
</dbReference>
<dbReference type="Pfam" id="PF03009">
    <property type="entry name" value="GDPD"/>
    <property type="match status" value="1"/>
</dbReference>
<dbReference type="EMBL" id="WBSL01000001">
    <property type="protein sequence ID" value="MPY65108.1"/>
    <property type="molecule type" value="Genomic_DNA"/>
</dbReference>
<dbReference type="InterPro" id="IPR017946">
    <property type="entry name" value="PLC-like_Pdiesterase_TIM-brl"/>
</dbReference>
<keyword evidence="1" id="KW-0732">Signal</keyword>
<dbReference type="GO" id="GO:0008081">
    <property type="term" value="F:phosphoric diester hydrolase activity"/>
    <property type="evidence" value="ECO:0007669"/>
    <property type="project" value="InterPro"/>
</dbReference>
<dbReference type="Gene3D" id="3.20.20.190">
    <property type="entry name" value="Phosphatidylinositol (PI) phosphodiesterase"/>
    <property type="match status" value="1"/>
</dbReference>
<evidence type="ECO:0000313" key="3">
    <source>
        <dbReference type="EMBL" id="MPY65108.1"/>
    </source>
</evidence>
<reference evidence="3 4" key="1">
    <citation type="submission" date="2019-10" db="EMBL/GenBank/DDBJ databases">
        <title>Deinococcus sp. isolated from soil.</title>
        <authorList>
            <person name="Li Y."/>
            <person name="Wang J."/>
        </authorList>
    </citation>
    <scope>NUCLEOTIDE SEQUENCE [LARGE SCALE GENOMIC DNA]</scope>
    <source>
        <strain evidence="3 4">SDU3-2</strain>
    </source>
</reference>
<evidence type="ECO:0000259" key="2">
    <source>
        <dbReference type="PROSITE" id="PS51704"/>
    </source>
</evidence>